<keyword evidence="3" id="KW-1185">Reference proteome</keyword>
<keyword evidence="1" id="KW-0732">Signal</keyword>
<protein>
    <submittedName>
        <fullName evidence="2">Uncharacterized protein</fullName>
    </submittedName>
</protein>
<evidence type="ECO:0000313" key="3">
    <source>
        <dbReference type="Proteomes" id="UP001153148"/>
    </source>
</evidence>
<name>A0ABN7PP25_TIMPD</name>
<comment type="caution">
    <text evidence="2">The sequence shown here is derived from an EMBL/GenBank/DDBJ whole genome shotgun (WGS) entry which is preliminary data.</text>
</comment>
<dbReference type="EMBL" id="CAJPIN010128015">
    <property type="protein sequence ID" value="CAG2069312.1"/>
    <property type="molecule type" value="Genomic_DNA"/>
</dbReference>
<reference evidence="2" key="1">
    <citation type="submission" date="2021-03" db="EMBL/GenBank/DDBJ databases">
        <authorList>
            <person name="Tran Van P."/>
        </authorList>
    </citation>
    <scope>NUCLEOTIDE SEQUENCE</scope>
</reference>
<organism evidence="2 3">
    <name type="scientific">Timema podura</name>
    <name type="common">Walking stick</name>
    <dbReference type="NCBI Taxonomy" id="61482"/>
    <lineage>
        <taxon>Eukaryota</taxon>
        <taxon>Metazoa</taxon>
        <taxon>Ecdysozoa</taxon>
        <taxon>Arthropoda</taxon>
        <taxon>Hexapoda</taxon>
        <taxon>Insecta</taxon>
        <taxon>Pterygota</taxon>
        <taxon>Neoptera</taxon>
        <taxon>Polyneoptera</taxon>
        <taxon>Phasmatodea</taxon>
        <taxon>Timematodea</taxon>
        <taxon>Timematoidea</taxon>
        <taxon>Timematidae</taxon>
        <taxon>Timema</taxon>
    </lineage>
</organism>
<accession>A0ABN7PP25</accession>
<dbReference type="Proteomes" id="UP001153148">
    <property type="component" value="Unassembled WGS sequence"/>
</dbReference>
<feature type="chain" id="PRO_5047201350" evidence="1">
    <location>
        <begin position="18"/>
        <end position="35"/>
    </location>
</feature>
<feature type="signal peptide" evidence="1">
    <location>
        <begin position="1"/>
        <end position="17"/>
    </location>
</feature>
<gene>
    <name evidence="2" type="ORF">TPAB3V08_LOCUS16254</name>
</gene>
<proteinExistence type="predicted"/>
<sequence length="35" mass="4094">MTSLLLLLFVNKPATISEQCFIINNSLRHEQQLYD</sequence>
<evidence type="ECO:0000256" key="1">
    <source>
        <dbReference type="SAM" id="SignalP"/>
    </source>
</evidence>
<evidence type="ECO:0000313" key="2">
    <source>
        <dbReference type="EMBL" id="CAG2069312.1"/>
    </source>
</evidence>